<keyword evidence="3" id="KW-1185">Reference proteome</keyword>
<evidence type="ECO:0000313" key="3">
    <source>
        <dbReference type="Proteomes" id="UP000243778"/>
    </source>
</evidence>
<sequence>MMDERDSPLPPSTHGTLASRVIQPRFSELVQRCRKRVMNALAEHLTATFGQVDDTLFECAEKAENNQVQTLFFDSMRDIRRLRPLIERTYHQQIARQFSDFLQGKPSATNDDALEADDLRLVQNEDYEETLQIINMVSRVKARCAQSLFALDRRLALLNNGQKLDEDGNPFGPHAIAQAFREALQPTPLPLRIRIILYMLFDRHLMQNLDGLYEALNRELIEAGILPNMTYQAQPRVEATRAVPASGAPSFASSPDARSGYSEGHDPSAEQAERLFDGLTRLFIALRKREGTTLLGGRRSIASYAPPTATRTFEARELLEALNQLQKQAAEDFARRMQRPQQVDGVKADLHRQLESRGAAADPRRISDQEADVIDLVGMLFDFILDDADLPDTCKTALSHLHTPYLRVAMQDKALFTQYNHPARLLLNAMARAGGLYDAEGEERELLAKIQWVVERVIQGFTGDLALFETLLDEFNEFVATLRHRVELREKRSIEAAKGRDRLLDARQRAGAAIAEALRGPSLPKILQDFLELTWTDVLVFVQLRHGEGSAEWNRSLELAEQLAWSGRPQDADGIEELHRVRAGMLDEVRKGLELLGGYHEDGIARLLRDIVASQDAVQAKRPERVEPLAPSLIESPLANMLGEDAVLLADRRAARPPRTPRLEALIRQLQTLEFGTWFDFVEGTQRRRLKLSWFSPTTNNYMFVDQLGQRAATRLLEDLAEEMDRGLARIVIEERSLPLVDRAMNAIYRALQRVSGRSTHPGNDHG</sequence>
<name>A0A1H2WPL5_9PSED</name>
<accession>A0A1H2WPL5</accession>
<dbReference type="Proteomes" id="UP000243778">
    <property type="component" value="Unassembled WGS sequence"/>
</dbReference>
<dbReference type="InterPro" id="IPR012434">
    <property type="entry name" value="DUF1631"/>
</dbReference>
<evidence type="ECO:0008006" key="4">
    <source>
        <dbReference type="Google" id="ProtNLM"/>
    </source>
</evidence>
<evidence type="ECO:0000313" key="2">
    <source>
        <dbReference type="EMBL" id="SDW82495.1"/>
    </source>
</evidence>
<gene>
    <name evidence="2" type="ORF">SAMN05216287_1622</name>
</gene>
<dbReference type="Pfam" id="PF07793">
    <property type="entry name" value="DUF1631"/>
    <property type="match status" value="1"/>
</dbReference>
<evidence type="ECO:0000256" key="1">
    <source>
        <dbReference type="SAM" id="MobiDB-lite"/>
    </source>
</evidence>
<protein>
    <recommendedName>
        <fullName evidence="4">DUF1631 domain-containing protein</fullName>
    </recommendedName>
</protein>
<organism evidence="2 3">
    <name type="scientific">Pseudomonas kuykendallii</name>
    <dbReference type="NCBI Taxonomy" id="1007099"/>
    <lineage>
        <taxon>Bacteria</taxon>
        <taxon>Pseudomonadati</taxon>
        <taxon>Pseudomonadota</taxon>
        <taxon>Gammaproteobacteria</taxon>
        <taxon>Pseudomonadales</taxon>
        <taxon>Pseudomonadaceae</taxon>
        <taxon>Pseudomonas</taxon>
    </lineage>
</organism>
<reference evidence="3" key="1">
    <citation type="submission" date="2016-10" db="EMBL/GenBank/DDBJ databases">
        <authorList>
            <person name="Varghese N."/>
            <person name="Submissions S."/>
        </authorList>
    </citation>
    <scope>NUCLEOTIDE SEQUENCE [LARGE SCALE GENOMIC DNA]</scope>
    <source>
        <strain evidence="3">NRRL B-59562</strain>
    </source>
</reference>
<dbReference type="AlphaFoldDB" id="A0A1H2WPL5"/>
<dbReference type="EMBL" id="FNNU01000002">
    <property type="protein sequence ID" value="SDW82495.1"/>
    <property type="molecule type" value="Genomic_DNA"/>
</dbReference>
<proteinExistence type="predicted"/>
<feature type="region of interest" description="Disordered" evidence="1">
    <location>
        <begin position="240"/>
        <end position="268"/>
    </location>
</feature>
<dbReference type="STRING" id="1007099.SAMN05216287_1622"/>
<feature type="compositionally biased region" description="Low complexity" evidence="1">
    <location>
        <begin position="242"/>
        <end position="257"/>
    </location>
</feature>